<dbReference type="SUPFAM" id="SSF48452">
    <property type="entry name" value="TPR-like"/>
    <property type="match status" value="1"/>
</dbReference>
<evidence type="ECO:0000313" key="3">
    <source>
        <dbReference type="Proteomes" id="UP000032233"/>
    </source>
</evidence>
<evidence type="ECO:0000259" key="1">
    <source>
        <dbReference type="Pfam" id="PF13524"/>
    </source>
</evidence>
<gene>
    <name evidence="2" type="ORF">X474_13780</name>
</gene>
<dbReference type="Gene3D" id="3.40.50.2000">
    <property type="entry name" value="Glycogen Phosphorylase B"/>
    <property type="match status" value="1"/>
</dbReference>
<comment type="caution">
    <text evidence="2">The sequence shown here is derived from an EMBL/GenBank/DDBJ whole genome shotgun (WGS) entry which is preliminary data.</text>
</comment>
<name>A0A0D2JCS2_9BACT</name>
<dbReference type="OrthoDB" id="5505501at2"/>
<feature type="domain" description="Spore protein YkvP/CgeB glycosyl transferase-like" evidence="1">
    <location>
        <begin position="175"/>
        <end position="302"/>
    </location>
</feature>
<dbReference type="Gene3D" id="1.25.40.10">
    <property type="entry name" value="Tetratricopeptide repeat domain"/>
    <property type="match status" value="1"/>
</dbReference>
<dbReference type="InterPro" id="IPR055259">
    <property type="entry name" value="YkvP/CgeB_Glyco_trans-like"/>
</dbReference>
<dbReference type="EMBL" id="AZAC01000015">
    <property type="protein sequence ID" value="KIX13551.1"/>
    <property type="molecule type" value="Genomic_DNA"/>
</dbReference>
<reference evidence="2 3" key="1">
    <citation type="submission" date="2013-11" db="EMBL/GenBank/DDBJ databases">
        <title>Metagenomic analysis of a methanogenic consortium involved in long chain n-alkane degradation.</title>
        <authorList>
            <person name="Davidova I.A."/>
            <person name="Callaghan A.V."/>
            <person name="Wawrik B."/>
            <person name="Pruitt S."/>
            <person name="Marks C."/>
            <person name="Duncan K.E."/>
            <person name="Suflita J.M."/>
        </authorList>
    </citation>
    <scope>NUCLEOTIDE SEQUENCE [LARGE SCALE GENOMIC DNA]</scope>
    <source>
        <strain evidence="2 3">SPR</strain>
    </source>
</reference>
<dbReference type="InParanoid" id="A0A0D2JCS2"/>
<organism evidence="2 3">
    <name type="scientific">Dethiosulfatarculus sandiegensis</name>
    <dbReference type="NCBI Taxonomy" id="1429043"/>
    <lineage>
        <taxon>Bacteria</taxon>
        <taxon>Pseudomonadati</taxon>
        <taxon>Thermodesulfobacteriota</taxon>
        <taxon>Desulfarculia</taxon>
        <taxon>Desulfarculales</taxon>
        <taxon>Desulfarculaceae</taxon>
        <taxon>Dethiosulfatarculus</taxon>
    </lineage>
</organism>
<accession>A0A0D2JCS2</accession>
<proteinExistence type="predicted"/>
<evidence type="ECO:0000313" key="2">
    <source>
        <dbReference type="EMBL" id="KIX13551.1"/>
    </source>
</evidence>
<sequence>MAWTAQAVIQEVFLRILIMGSDNLAVPLRNLGCRVWTMGPEPDRDLLMRDPDPDWAMIQKALKSKGITPDALLVTDDLGSRKLPTGLWSAPLVTAFYGIDSPINGFWQPFYARLFDLAFLDQLPQARELGRVHGQAHWLPVGINPDFYLGEETGPEEPGICFVGVVEPSVRPKRSALLDLAARLAPLKVLGGRKGAWFPTEEAARLYRRYQIVLNENLFQGVTTRPLEVMASGGFLLTEAAPGSMDLYFEDGCHLAYFKPDTFQEQVRRYLPDRELRQKIAVQGRELVLDCHTLTKRASEILTRLEALVQQKNGQQARTKNARALCAEGQALLMAGLRWPALNGPKRVLRGAGRLNAAWEYGEESVEAFRASGLAAVALGRWNQALTCLARAYEAGSAIDGLCLGLALAESGQEEKAREILKGISPAQAGLRAGVGTPQFHLAAARLLKDQGLSLSPGFGRGKLSPVFWTALEHAMEAARLRPTWFEPWEMMGDLLWENNAPNEAHGFFQKALFLSTDQNLAGKAARTAREGYIQ</sequence>
<dbReference type="STRING" id="1429043.X474_13780"/>
<dbReference type="Proteomes" id="UP000032233">
    <property type="component" value="Unassembled WGS sequence"/>
</dbReference>
<dbReference type="InterPro" id="IPR011990">
    <property type="entry name" value="TPR-like_helical_dom_sf"/>
</dbReference>
<protein>
    <recommendedName>
        <fullName evidence="1">Spore protein YkvP/CgeB glycosyl transferase-like domain-containing protein</fullName>
    </recommendedName>
</protein>
<keyword evidence="3" id="KW-1185">Reference proteome</keyword>
<dbReference type="Pfam" id="PF13524">
    <property type="entry name" value="Glyco_trans_1_2"/>
    <property type="match status" value="1"/>
</dbReference>
<dbReference type="SUPFAM" id="SSF53756">
    <property type="entry name" value="UDP-Glycosyltransferase/glycogen phosphorylase"/>
    <property type="match status" value="1"/>
</dbReference>
<dbReference type="AlphaFoldDB" id="A0A0D2JCS2"/>